<keyword evidence="2" id="KW-1185">Reference proteome</keyword>
<accession>A0ABN5AVY1</accession>
<evidence type="ECO:0008006" key="3">
    <source>
        <dbReference type="Google" id="ProtNLM"/>
    </source>
</evidence>
<sequence>MKKVLIVDTSYPINSRTSKFRSSLAKEYDVNVLAWDRKGTERSSPKGYTLFKMRSEVGNRLKKLILFPLFTFFGLKVFLKFKPDMLFLSHWDSLFLGCLMKILSPKVKLIYDCLDMPAASNSYTLKILRCLESFCLRFTDLTIFASRYFPECYDKRLYNIVFENYPSKLLLQNNYGKPEWYEHAESMKGAGKTVVSWVGVVRYPSVLKRLIESFGELDMQLFVFGDGPSLDFAKELVEQKELRGKVSFWGRYNQCELPYIYKVSDFIWAAYPTNNLNAVYAISNKYFECSMFDRIPIISSRTRMADDLKVNFPGNVILVDEFDVEDIKGKLVLAESGGFTFRRYQEIEFWEDRSEELMDQIRRL</sequence>
<dbReference type="SUPFAM" id="SSF53756">
    <property type="entry name" value="UDP-Glycosyltransferase/glycogen phosphorylase"/>
    <property type="match status" value="1"/>
</dbReference>
<evidence type="ECO:0000313" key="1">
    <source>
        <dbReference type="EMBL" id="ASG66423.1"/>
    </source>
</evidence>
<organism evidence="1 2">
    <name type="scientific">Idiomarina piscisalsi</name>
    <dbReference type="NCBI Taxonomy" id="1096243"/>
    <lineage>
        <taxon>Bacteria</taxon>
        <taxon>Pseudomonadati</taxon>
        <taxon>Pseudomonadota</taxon>
        <taxon>Gammaproteobacteria</taxon>
        <taxon>Alteromonadales</taxon>
        <taxon>Idiomarinaceae</taxon>
        <taxon>Idiomarina</taxon>
    </lineage>
</organism>
<dbReference type="RefSeq" id="WP_088768794.1">
    <property type="nucleotide sequence ID" value="NZ_CP022133.1"/>
</dbReference>
<dbReference type="EMBL" id="CP022133">
    <property type="protein sequence ID" value="ASG66423.1"/>
    <property type="molecule type" value="Genomic_DNA"/>
</dbReference>
<dbReference type="Gene3D" id="3.40.50.2000">
    <property type="entry name" value="Glycogen Phosphorylase B"/>
    <property type="match status" value="2"/>
</dbReference>
<proteinExistence type="predicted"/>
<protein>
    <recommendedName>
        <fullName evidence="3">Glycosyltransferase</fullName>
    </recommendedName>
</protein>
<reference evidence="1 2" key="1">
    <citation type="submission" date="2017-06" db="EMBL/GenBank/DDBJ databases">
        <title>Complete genome sequence of Idiomarina piscisalsi strain 10PY1A isolated from soil of Soudi Arabia.</title>
        <authorList>
            <person name="Kim M.-C."/>
            <person name="Jung B.K."/>
            <person name="Budiyanto F."/>
            <person name="Nzila A."/>
            <person name="Shin J.-H."/>
        </authorList>
    </citation>
    <scope>NUCLEOTIDE SEQUENCE [LARGE SCALE GENOMIC DNA]</scope>
    <source>
        <strain evidence="1 2">10PY1A</strain>
    </source>
</reference>
<dbReference type="Proteomes" id="UP000197717">
    <property type="component" value="Chromosome"/>
</dbReference>
<evidence type="ECO:0000313" key="2">
    <source>
        <dbReference type="Proteomes" id="UP000197717"/>
    </source>
</evidence>
<gene>
    <name evidence="1" type="ORF">CEW91_09865</name>
</gene>
<name>A0ABN5AVY1_9GAMM</name>